<accession>A0AAV4SB79</accession>
<gene>
    <name evidence="1" type="ORF">CEXT_270351</name>
</gene>
<name>A0AAV4SB79_CAEEX</name>
<organism evidence="1 2">
    <name type="scientific">Caerostris extrusa</name>
    <name type="common">Bark spider</name>
    <name type="synonym">Caerostris bankana</name>
    <dbReference type="NCBI Taxonomy" id="172846"/>
    <lineage>
        <taxon>Eukaryota</taxon>
        <taxon>Metazoa</taxon>
        <taxon>Ecdysozoa</taxon>
        <taxon>Arthropoda</taxon>
        <taxon>Chelicerata</taxon>
        <taxon>Arachnida</taxon>
        <taxon>Araneae</taxon>
        <taxon>Araneomorphae</taxon>
        <taxon>Entelegynae</taxon>
        <taxon>Araneoidea</taxon>
        <taxon>Araneidae</taxon>
        <taxon>Caerostris</taxon>
    </lineage>
</organism>
<evidence type="ECO:0000313" key="1">
    <source>
        <dbReference type="EMBL" id="GIY29637.1"/>
    </source>
</evidence>
<reference evidence="1 2" key="1">
    <citation type="submission" date="2021-06" db="EMBL/GenBank/DDBJ databases">
        <title>Caerostris extrusa draft genome.</title>
        <authorList>
            <person name="Kono N."/>
            <person name="Arakawa K."/>
        </authorList>
    </citation>
    <scope>NUCLEOTIDE SEQUENCE [LARGE SCALE GENOMIC DNA]</scope>
</reference>
<proteinExistence type="predicted"/>
<evidence type="ECO:0000313" key="2">
    <source>
        <dbReference type="Proteomes" id="UP001054945"/>
    </source>
</evidence>
<dbReference type="EMBL" id="BPLR01009103">
    <property type="protein sequence ID" value="GIY29637.1"/>
    <property type="molecule type" value="Genomic_DNA"/>
</dbReference>
<protein>
    <submittedName>
        <fullName evidence="1">Uncharacterized protein</fullName>
    </submittedName>
</protein>
<sequence length="108" mass="12269">MSDLLFLQEQRLSSPPTLRWQSLFVLMSLAVCWTSQRVPQMNERVVAGLIPFAVTTSRRARKEDFSIMKSTLLLFLRATLSSPPPSPVTSLFLLMSLAVCWTSPRVQR</sequence>
<keyword evidence="2" id="KW-1185">Reference proteome</keyword>
<comment type="caution">
    <text evidence="1">The sequence shown here is derived from an EMBL/GenBank/DDBJ whole genome shotgun (WGS) entry which is preliminary data.</text>
</comment>
<dbReference type="Proteomes" id="UP001054945">
    <property type="component" value="Unassembled WGS sequence"/>
</dbReference>
<dbReference type="AlphaFoldDB" id="A0AAV4SB79"/>